<feature type="compositionally biased region" description="Low complexity" evidence="1">
    <location>
        <begin position="28"/>
        <end position="39"/>
    </location>
</feature>
<reference evidence="2 3" key="1">
    <citation type="journal article" date="2012" name="J. Bacteriol.">
        <title>Genome Sequence of "Candidatus Mycoplasma haemolamae" Strain Purdue, a Red Blood Cell Pathogen of Alpacas (Vicugna pacos) and Llamas (Lama glama).</title>
        <authorList>
            <person name="Guimaraes A.M."/>
            <person name="Toth B."/>
            <person name="Santos A.P."/>
            <person name="do Nascimento N.C."/>
            <person name="Kritchevsky J.E."/>
            <person name="Messick J.B."/>
        </authorList>
    </citation>
    <scope>NUCLEOTIDE SEQUENCE [LARGE SCALE GENOMIC DNA]</scope>
    <source>
        <strain evidence="2 3">Purdue</strain>
    </source>
</reference>
<protein>
    <submittedName>
        <fullName evidence="2">Uncharacterized protein</fullName>
    </submittedName>
</protein>
<feature type="compositionally biased region" description="Polar residues" evidence="1">
    <location>
        <begin position="56"/>
        <end position="82"/>
    </location>
</feature>
<dbReference type="AlphaFoldDB" id="I7CG36"/>
<dbReference type="STRING" id="1212765.MHLP_03080"/>
<gene>
    <name evidence="2" type="ordered locus">MHLP_03080</name>
</gene>
<name>I7CG36_MYCHA</name>
<reference evidence="3" key="2">
    <citation type="submission" date="2012-07" db="EMBL/GenBank/DDBJ databases">
        <title>Complete genome sequence of 'Candidatus Mycoplasma haemolamae'.</title>
        <authorList>
            <person name="Guimaraes A.M.S."/>
            <person name="Toth B."/>
            <person name="Santos A.P."/>
            <person name="Nascimento N.C."/>
            <person name="Sojka J.E."/>
            <person name="Messick J.B."/>
        </authorList>
    </citation>
    <scope>NUCLEOTIDE SEQUENCE [LARGE SCALE GENOMIC DNA]</scope>
    <source>
        <strain evidence="3">Purdue</strain>
    </source>
</reference>
<feature type="region of interest" description="Disordered" evidence="1">
    <location>
        <begin position="26"/>
        <end position="95"/>
    </location>
</feature>
<organism evidence="2 3">
    <name type="scientific">Mycoplasma haematolamae (strain Purdue)</name>
    <dbReference type="NCBI Taxonomy" id="1212765"/>
    <lineage>
        <taxon>Bacteria</taxon>
        <taxon>Bacillati</taxon>
        <taxon>Mycoplasmatota</taxon>
        <taxon>Mollicutes</taxon>
        <taxon>Mycoplasmataceae</taxon>
        <taxon>Mycoplasma</taxon>
    </lineage>
</organism>
<dbReference type="EMBL" id="CP003731">
    <property type="protein sequence ID" value="AFO52196.1"/>
    <property type="molecule type" value="Genomic_DNA"/>
</dbReference>
<feature type="compositionally biased region" description="Polar residues" evidence="1">
    <location>
        <begin position="40"/>
        <end position="49"/>
    </location>
</feature>
<evidence type="ECO:0000313" key="2">
    <source>
        <dbReference type="EMBL" id="AFO52196.1"/>
    </source>
</evidence>
<dbReference type="PATRIC" id="fig|1212765.3.peg.697"/>
<proteinExistence type="predicted"/>
<evidence type="ECO:0000256" key="1">
    <source>
        <dbReference type="SAM" id="MobiDB-lite"/>
    </source>
</evidence>
<keyword evidence="3" id="KW-1185">Reference proteome</keyword>
<dbReference type="Proteomes" id="UP000006502">
    <property type="component" value="Chromosome"/>
</dbReference>
<sequence length="184" mass="19534">MAFQKVIVGSLGLLTAGGVSGTAYRVMSSSQTESSIASSENAQPRNQESGGPVSAVRSSPSGSGRTAQSSTAIRSMSSVNPNPSTPKADPITYRFSNGSKSAELTCANEKYPGASHDKQKDVIVCQSGTKQYSFQWFAAQGQSPSCELEGSSNFYRCTSKRKNLQKVTLQGHKDITTREAIHIS</sequence>
<dbReference type="KEGG" id="mhl:MHLP_03080"/>
<accession>I7CG36</accession>
<evidence type="ECO:0000313" key="3">
    <source>
        <dbReference type="Proteomes" id="UP000006502"/>
    </source>
</evidence>
<dbReference type="HOGENOM" id="CLU_132611_0_0_14"/>